<dbReference type="EMBL" id="PCWA01000016">
    <property type="protein sequence ID" value="PIQ89734.1"/>
    <property type="molecule type" value="Genomic_DNA"/>
</dbReference>
<protein>
    <recommendedName>
        <fullName evidence="13">Aspartokinase</fullName>
        <ecNumber evidence="13">2.7.2.4</ecNumber>
    </recommendedName>
</protein>
<evidence type="ECO:0000256" key="8">
    <source>
        <dbReference type="ARBA" id="ARBA00022777"/>
    </source>
</evidence>
<dbReference type="EC" id="2.7.2.4" evidence="13"/>
<comment type="caution">
    <text evidence="16">The sequence shown here is derived from an EMBL/GenBank/DDBJ whole genome shotgun (WGS) entry which is preliminary data.</text>
</comment>
<evidence type="ECO:0000256" key="3">
    <source>
        <dbReference type="ARBA" id="ARBA00005139"/>
    </source>
</evidence>
<dbReference type="NCBIfam" id="NF005155">
    <property type="entry name" value="PRK06635.1-4"/>
    <property type="match status" value="1"/>
</dbReference>
<evidence type="ECO:0000256" key="7">
    <source>
        <dbReference type="ARBA" id="ARBA00022741"/>
    </source>
</evidence>
<dbReference type="GO" id="GO:0009089">
    <property type="term" value="P:lysine biosynthetic process via diaminopimelate"/>
    <property type="evidence" value="ECO:0007669"/>
    <property type="project" value="UniProtKB-UniPathway"/>
</dbReference>
<dbReference type="Pfam" id="PF22468">
    <property type="entry name" value="ACT_9"/>
    <property type="match status" value="2"/>
</dbReference>
<comment type="pathway">
    <text evidence="3 14">Amino-acid biosynthesis; L-threonine biosynthesis; L-threonine from L-aspartate: step 1/5.</text>
</comment>
<dbReference type="InterPro" id="IPR005260">
    <property type="entry name" value="Asp_kin_monofn"/>
</dbReference>
<dbReference type="NCBIfam" id="TIGR00657">
    <property type="entry name" value="asp_kinases"/>
    <property type="match status" value="1"/>
</dbReference>
<dbReference type="CDD" id="cd04261">
    <property type="entry name" value="AAK_AKii-LysC-BS"/>
    <property type="match status" value="1"/>
</dbReference>
<keyword evidence="9 12" id="KW-0067">ATP-binding</keyword>
<dbReference type="PANTHER" id="PTHR21499:SF3">
    <property type="entry name" value="ASPARTOKINASE"/>
    <property type="match status" value="1"/>
</dbReference>
<evidence type="ECO:0000313" key="16">
    <source>
        <dbReference type="EMBL" id="PIQ89734.1"/>
    </source>
</evidence>
<keyword evidence="10" id="KW-0457">Lysine biosynthesis</keyword>
<dbReference type="PROSITE" id="PS00324">
    <property type="entry name" value="ASPARTOKINASE"/>
    <property type="match status" value="1"/>
</dbReference>
<accession>A0A2H0M1E1</accession>
<dbReference type="InterPro" id="IPR001048">
    <property type="entry name" value="Asp/Glu/Uridylate_kinase"/>
</dbReference>
<dbReference type="CDD" id="cd04923">
    <property type="entry name" value="ACT_AK-LysC-DapG-like_2"/>
    <property type="match status" value="1"/>
</dbReference>
<evidence type="ECO:0000256" key="6">
    <source>
        <dbReference type="ARBA" id="ARBA00022679"/>
    </source>
</evidence>
<feature type="binding site" evidence="12">
    <location>
        <position position="49"/>
    </location>
    <ligand>
        <name>substrate</name>
    </ligand>
</feature>
<dbReference type="PIRSF" id="PIRSF000726">
    <property type="entry name" value="Asp_kin"/>
    <property type="match status" value="1"/>
</dbReference>
<dbReference type="PROSITE" id="PS51671">
    <property type="entry name" value="ACT"/>
    <property type="match status" value="2"/>
</dbReference>
<dbReference type="GO" id="GO:0004072">
    <property type="term" value="F:aspartate kinase activity"/>
    <property type="evidence" value="ECO:0007669"/>
    <property type="project" value="UniProtKB-EC"/>
</dbReference>
<dbReference type="Proteomes" id="UP000229641">
    <property type="component" value="Unassembled WGS sequence"/>
</dbReference>
<feature type="binding site" evidence="12">
    <location>
        <position position="181"/>
    </location>
    <ligand>
        <name>ATP</name>
        <dbReference type="ChEBI" id="CHEBI:30616"/>
    </ligand>
</feature>
<dbReference type="InterPro" id="IPR018042">
    <property type="entry name" value="Aspartate_kinase_CS"/>
</dbReference>
<evidence type="ECO:0000256" key="14">
    <source>
        <dbReference type="RuleBase" id="RU004249"/>
    </source>
</evidence>
<dbReference type="InterPro" id="IPR036393">
    <property type="entry name" value="AceGlu_kinase-like_sf"/>
</dbReference>
<dbReference type="NCBIfam" id="TIGR00656">
    <property type="entry name" value="asp_kin_monofn"/>
    <property type="match status" value="1"/>
</dbReference>
<evidence type="ECO:0000256" key="5">
    <source>
        <dbReference type="ARBA" id="ARBA00022605"/>
    </source>
</evidence>
<evidence type="ECO:0000313" key="17">
    <source>
        <dbReference type="Proteomes" id="UP000229641"/>
    </source>
</evidence>
<dbReference type="AlphaFoldDB" id="A0A2H0M1E1"/>
<organism evidence="16 17">
    <name type="scientific">Candidatus Ghiorseimicrobium undicola</name>
    <dbReference type="NCBI Taxonomy" id="1974746"/>
    <lineage>
        <taxon>Bacteria</taxon>
        <taxon>Pseudomonadati</taxon>
        <taxon>Candidatus Omnitrophota</taxon>
        <taxon>Candidatus Ghiorseimicrobium</taxon>
    </lineage>
</organism>
<dbReference type="FunFam" id="3.40.1160.10:FF:000002">
    <property type="entry name" value="Aspartokinase"/>
    <property type="match status" value="1"/>
</dbReference>
<feature type="binding site" evidence="12">
    <location>
        <position position="76"/>
    </location>
    <ligand>
        <name>substrate</name>
    </ligand>
</feature>
<evidence type="ECO:0000256" key="2">
    <source>
        <dbReference type="ARBA" id="ARBA00004986"/>
    </source>
</evidence>
<comment type="similarity">
    <text evidence="4 13">Belongs to the aspartokinase family.</text>
</comment>
<dbReference type="GO" id="GO:0005829">
    <property type="term" value="C:cytosol"/>
    <property type="evidence" value="ECO:0007669"/>
    <property type="project" value="TreeGrafter"/>
</dbReference>
<dbReference type="GO" id="GO:0009090">
    <property type="term" value="P:homoserine biosynthetic process"/>
    <property type="evidence" value="ECO:0007669"/>
    <property type="project" value="TreeGrafter"/>
</dbReference>
<dbReference type="GO" id="GO:0005524">
    <property type="term" value="F:ATP binding"/>
    <property type="evidence" value="ECO:0007669"/>
    <property type="project" value="UniProtKB-KW"/>
</dbReference>
<proteinExistence type="inferred from homology"/>
<dbReference type="Gene3D" id="3.30.2130.10">
    <property type="entry name" value="VC0802-like"/>
    <property type="match status" value="1"/>
</dbReference>
<keyword evidence="6 13" id="KW-0808">Transferase</keyword>
<feature type="domain" description="ACT" evidence="15">
    <location>
        <begin position="352"/>
        <end position="417"/>
    </location>
</feature>
<dbReference type="GO" id="GO:0009088">
    <property type="term" value="P:threonine biosynthetic process"/>
    <property type="evidence" value="ECO:0007669"/>
    <property type="project" value="UniProtKB-UniPathway"/>
</dbReference>
<dbReference type="Pfam" id="PF00696">
    <property type="entry name" value="AA_kinase"/>
    <property type="match status" value="1"/>
</dbReference>
<dbReference type="UniPathway" id="UPA00051">
    <property type="reaction ID" value="UER00462"/>
</dbReference>
<keyword evidence="5 14" id="KW-0028">Amino-acid biosynthesis</keyword>
<reference evidence="16 17" key="1">
    <citation type="submission" date="2017-09" db="EMBL/GenBank/DDBJ databases">
        <title>Depth-based differentiation of microbial function through sediment-hosted aquifers and enrichment of novel symbionts in the deep terrestrial subsurface.</title>
        <authorList>
            <person name="Probst A.J."/>
            <person name="Ladd B."/>
            <person name="Jarett J.K."/>
            <person name="Geller-Mcgrath D.E."/>
            <person name="Sieber C.M."/>
            <person name="Emerson J.B."/>
            <person name="Anantharaman K."/>
            <person name="Thomas B.C."/>
            <person name="Malmstrom R."/>
            <person name="Stieglmeier M."/>
            <person name="Klingl A."/>
            <person name="Woyke T."/>
            <person name="Ryan C.M."/>
            <person name="Banfield J.F."/>
        </authorList>
    </citation>
    <scope>NUCLEOTIDE SEQUENCE [LARGE SCALE GENOMIC DNA]</scope>
    <source>
        <strain evidence="16">CG11_big_fil_rev_8_21_14_0_20_42_13</strain>
    </source>
</reference>
<evidence type="ECO:0000256" key="12">
    <source>
        <dbReference type="PIRSR" id="PIRSR000726-1"/>
    </source>
</evidence>
<keyword evidence="7 12" id="KW-0547">Nucleotide-binding</keyword>
<evidence type="ECO:0000259" key="15">
    <source>
        <dbReference type="PROSITE" id="PS51671"/>
    </source>
</evidence>
<dbReference type="UniPathway" id="UPA00034">
    <property type="reaction ID" value="UER00015"/>
</dbReference>
<dbReference type="NCBIfam" id="NF005154">
    <property type="entry name" value="PRK06635.1-2"/>
    <property type="match status" value="1"/>
</dbReference>
<dbReference type="InterPro" id="IPR041740">
    <property type="entry name" value="AKii-LysC-BS"/>
</dbReference>
<feature type="binding site" evidence="12">
    <location>
        <begin position="175"/>
        <end position="176"/>
    </location>
    <ligand>
        <name>ATP</name>
        <dbReference type="ChEBI" id="CHEBI:30616"/>
    </ligand>
</feature>
<dbReference type="InterPro" id="IPR002912">
    <property type="entry name" value="ACT_dom"/>
</dbReference>
<comment type="pathway">
    <text evidence="2 14">Amino-acid biosynthesis; L-methionine biosynthesis via de novo pathway; L-homoserine from L-aspartate: step 1/3.</text>
</comment>
<keyword evidence="8 13" id="KW-0418">Kinase</keyword>
<dbReference type="InterPro" id="IPR054352">
    <property type="entry name" value="ACT_Aspartokinase"/>
</dbReference>
<dbReference type="CDD" id="cd04913">
    <property type="entry name" value="ACT_AKii-LysC-BS-like_1"/>
    <property type="match status" value="1"/>
</dbReference>
<evidence type="ECO:0000256" key="4">
    <source>
        <dbReference type="ARBA" id="ARBA00010122"/>
    </source>
</evidence>
<dbReference type="InterPro" id="IPR001341">
    <property type="entry name" value="Asp_kinase"/>
</dbReference>
<name>A0A2H0M1E1_9BACT</name>
<feature type="domain" description="ACT" evidence="15">
    <location>
        <begin position="272"/>
        <end position="346"/>
    </location>
</feature>
<dbReference type="UniPathway" id="UPA00050">
    <property type="reaction ID" value="UER00461"/>
</dbReference>
<dbReference type="Gene3D" id="3.40.1160.10">
    <property type="entry name" value="Acetylglutamate kinase-like"/>
    <property type="match status" value="1"/>
</dbReference>
<dbReference type="InterPro" id="IPR045865">
    <property type="entry name" value="ACT-like_dom_sf"/>
</dbReference>
<evidence type="ECO:0000256" key="10">
    <source>
        <dbReference type="ARBA" id="ARBA00023154"/>
    </source>
</evidence>
<gene>
    <name evidence="16" type="ORF">COV72_01405</name>
</gene>
<evidence type="ECO:0000256" key="1">
    <source>
        <dbReference type="ARBA" id="ARBA00004766"/>
    </source>
</evidence>
<sequence length="417" mass="45624">MKERLIVQKYGGSSVANTDRIKKVAERILKYKRKGRSLVVVVSALGDTTDELIELSSQITKYPSEREMDMLLSTGEQVSSALLAMALHKLGIKAISFTGAQVGIITDSAHTRARILDIGAERIKEELKKGKVVIVAGFQGMTEKKEITTLGRGGSDLTAVALAKALDADECEIFTDVAGIYTTDPRIEPQASKLERITYDEMLEMASLGAQVMQSRSIELAKKFNIPLIVRSSFLYKRGTMIYNPRKNSKEAKFMEGALVSGITLSKNEAKLTLCDVRDKPGIAAQIFKKLSQEDINVDMIVQNISRTKRTDISFTVPKSSLRKAVRIARNSSKTIGAGDVAVDDDVARVSIVGVGMKAHSGVAAKMFEALAENNINIEMISTSEISVSCLIKKNLGERAVRSLHSKFNLGHIKRSK</sequence>
<evidence type="ECO:0000256" key="9">
    <source>
        <dbReference type="ARBA" id="ARBA00022840"/>
    </source>
</evidence>
<feature type="binding site" evidence="12">
    <location>
        <position position="186"/>
    </location>
    <ligand>
        <name>ATP</name>
        <dbReference type="ChEBI" id="CHEBI:30616"/>
    </ligand>
</feature>
<evidence type="ECO:0000256" key="11">
    <source>
        <dbReference type="ARBA" id="ARBA00047872"/>
    </source>
</evidence>
<dbReference type="SUPFAM" id="SSF53633">
    <property type="entry name" value="Carbamate kinase-like"/>
    <property type="match status" value="1"/>
</dbReference>
<dbReference type="SUPFAM" id="SSF55021">
    <property type="entry name" value="ACT-like"/>
    <property type="match status" value="2"/>
</dbReference>
<comment type="catalytic activity">
    <reaction evidence="11 13">
        <text>L-aspartate + ATP = 4-phospho-L-aspartate + ADP</text>
        <dbReference type="Rhea" id="RHEA:23776"/>
        <dbReference type="ChEBI" id="CHEBI:29991"/>
        <dbReference type="ChEBI" id="CHEBI:30616"/>
        <dbReference type="ChEBI" id="CHEBI:57535"/>
        <dbReference type="ChEBI" id="CHEBI:456216"/>
        <dbReference type="EC" id="2.7.2.4"/>
    </reaction>
</comment>
<comment type="pathway">
    <text evidence="1 14">Amino-acid biosynthesis; L-lysine biosynthesis via DAP pathway; (S)-tetrahydrodipicolinate from L-aspartate: step 1/4.</text>
</comment>
<dbReference type="FunFam" id="3.30.2130.10:FF:000002">
    <property type="entry name" value="Aspartokinase"/>
    <property type="match status" value="1"/>
</dbReference>
<evidence type="ECO:0000256" key="13">
    <source>
        <dbReference type="RuleBase" id="RU003448"/>
    </source>
</evidence>
<dbReference type="PANTHER" id="PTHR21499">
    <property type="entry name" value="ASPARTATE KINASE"/>
    <property type="match status" value="1"/>
</dbReference>
<feature type="binding site" evidence="12">
    <location>
        <begin position="9"/>
        <end position="12"/>
    </location>
    <ligand>
        <name>ATP</name>
        <dbReference type="ChEBI" id="CHEBI:30616"/>
    </ligand>
</feature>